<keyword evidence="2" id="KW-1185">Reference proteome</keyword>
<dbReference type="KEGG" id="slf:JEQ17_03520"/>
<evidence type="ECO:0000313" key="1">
    <source>
        <dbReference type="EMBL" id="QQM38627.1"/>
    </source>
</evidence>
<accession>A0A7T7KTX7</accession>
<protein>
    <submittedName>
        <fullName evidence="1">Uncharacterized protein</fullName>
    </submittedName>
</protein>
<sequence>MDWVSPLSGLVGALIGGGASLYGGRAQVRAQLDLKNAEMVAASAEQEDAERGRIAAALGPRLLELTRVYRAVGAEFSDGRENPDWPMLVMDAELAALEIPDRELRELMADALKAVEHWSSSFRNVNGRPSRLIPVVLDHLMQCLFAWRRGDELPEPSQAFENAQESWMLWIDEHSHP</sequence>
<dbReference type="AlphaFoldDB" id="A0A7T7KTX7"/>
<dbReference type="EMBL" id="CP066831">
    <property type="protein sequence ID" value="QQM38627.1"/>
    <property type="molecule type" value="Genomic_DNA"/>
</dbReference>
<reference evidence="1 2" key="1">
    <citation type="submission" date="2020-12" db="EMBL/GenBank/DDBJ databases">
        <title>A novel species.</title>
        <authorList>
            <person name="Li K."/>
        </authorList>
    </citation>
    <scope>NUCLEOTIDE SEQUENCE [LARGE SCALE GENOMIC DNA]</scope>
    <source>
        <strain evidence="1 2">ZYC-3</strain>
    </source>
</reference>
<dbReference type="RefSeq" id="WP_200393793.1">
    <property type="nucleotide sequence ID" value="NZ_CP066831.1"/>
</dbReference>
<organism evidence="1 2">
    <name type="scientific">Streptomyces liliifuscus</name>
    <dbReference type="NCBI Taxonomy" id="2797636"/>
    <lineage>
        <taxon>Bacteria</taxon>
        <taxon>Bacillati</taxon>
        <taxon>Actinomycetota</taxon>
        <taxon>Actinomycetes</taxon>
        <taxon>Kitasatosporales</taxon>
        <taxon>Streptomycetaceae</taxon>
        <taxon>Streptomyces</taxon>
    </lineage>
</organism>
<gene>
    <name evidence="1" type="ORF">JEQ17_03520</name>
</gene>
<name>A0A7T7KTX7_9ACTN</name>
<proteinExistence type="predicted"/>
<evidence type="ECO:0000313" key="2">
    <source>
        <dbReference type="Proteomes" id="UP000595636"/>
    </source>
</evidence>
<dbReference type="Proteomes" id="UP000595636">
    <property type="component" value="Chromosome"/>
</dbReference>